<organism evidence="2 3">
    <name type="scientific">Aspergillus nanangensis</name>
    <dbReference type="NCBI Taxonomy" id="2582783"/>
    <lineage>
        <taxon>Eukaryota</taxon>
        <taxon>Fungi</taxon>
        <taxon>Dikarya</taxon>
        <taxon>Ascomycota</taxon>
        <taxon>Pezizomycotina</taxon>
        <taxon>Eurotiomycetes</taxon>
        <taxon>Eurotiomycetidae</taxon>
        <taxon>Eurotiales</taxon>
        <taxon>Aspergillaceae</taxon>
        <taxon>Aspergillus</taxon>
        <taxon>Aspergillus subgen. Circumdati</taxon>
    </lineage>
</organism>
<sequence length="678" mass="75031">MDVDSANSEFIHTGVWTDWSYGRIHGATLTLSAQNAGFLTAFLALFVTISAGHLWRIITFTIHQLHTSQKPKDALHHQQQVAFRNTTSPTSLIWDFTLLAWAWRTNARRSFMRNVPFILLAIVWLALAGSAAILSARITEPPGNDCLIMSPNCGVWSEVSGSNTSDPNVLDMFGAVQLLATNTATQYARTCYNNDTQNLPQCNVYTKPRLPVYTTANASCPFNTSICLEGATAAFTMDTGLLDTREHLGINTPDDDRMLFRKVVTCAPLVRVPYITVHNDSNPLPDYPFENYTLAAYHYGDSSDGEGFVNYTYKYDIVTSRALFAYMIHASWAFAGASKIEQSWKPRAELNRTDADVSIFFLNANNVMYEYPTDDPMFSAHRSALDELSAIPGANATIAAIDNWYSPDTPTTMLGCVDQFQLCNARTGTCSNPHGVQPFMDVASLTSLVNSLGLSLLQSDVFAMLVNYLTLNNMYHSIYGRSSYALRAQETLADLNQMAPLPANQWHIEVQAWFETNLAKLQERSVEFATGPRQLREKRQRVMLTDLSPLCGAQKVRCPAGNISFSVLGMAGIVAVGGVVIMANLVVDMVIGWVSRRWFPGNLYRRLNWALDEKLQLQRMAFEGVGAGHWDGRTAAVPVTDRGEMFGSWADFGERHVLLEKVEGSTPENGGLLAVGQA</sequence>
<dbReference type="EMBL" id="VCAU01000032">
    <property type="protein sequence ID" value="KAF9889840.1"/>
    <property type="molecule type" value="Genomic_DNA"/>
</dbReference>
<protein>
    <submittedName>
        <fullName evidence="2">Uncharacterized protein</fullName>
    </submittedName>
</protein>
<keyword evidence="1" id="KW-0812">Transmembrane</keyword>
<evidence type="ECO:0000313" key="2">
    <source>
        <dbReference type="EMBL" id="KAF9889840.1"/>
    </source>
</evidence>
<keyword evidence="1" id="KW-0472">Membrane</keyword>
<dbReference type="Proteomes" id="UP001194746">
    <property type="component" value="Unassembled WGS sequence"/>
</dbReference>
<evidence type="ECO:0000256" key="1">
    <source>
        <dbReference type="SAM" id="Phobius"/>
    </source>
</evidence>
<comment type="caution">
    <text evidence="2">The sequence shown here is derived from an EMBL/GenBank/DDBJ whole genome shotgun (WGS) entry which is preliminary data.</text>
</comment>
<proteinExistence type="predicted"/>
<reference evidence="2" key="2">
    <citation type="submission" date="2020-02" db="EMBL/GenBank/DDBJ databases">
        <authorList>
            <person name="Gilchrist C.L.M."/>
            <person name="Chooi Y.-H."/>
        </authorList>
    </citation>
    <scope>NUCLEOTIDE SEQUENCE</scope>
    <source>
        <strain evidence="2">MST-FP2251</strain>
    </source>
</reference>
<dbReference type="AlphaFoldDB" id="A0AAD4GUN1"/>
<feature type="transmembrane region" description="Helical" evidence="1">
    <location>
        <begin position="117"/>
        <end position="136"/>
    </location>
</feature>
<gene>
    <name evidence="2" type="ORF">FE257_006930</name>
</gene>
<accession>A0AAD4GUN1</accession>
<reference evidence="2" key="1">
    <citation type="journal article" date="2019" name="Beilstein J. Org. Chem.">
        <title>Nanangenines: drimane sesquiterpenoids as the dominant metabolite cohort of a novel Australian fungus, Aspergillus nanangensis.</title>
        <authorList>
            <person name="Lacey H.J."/>
            <person name="Gilchrist C.L.M."/>
            <person name="Crombie A."/>
            <person name="Kalaitzis J.A."/>
            <person name="Vuong D."/>
            <person name="Rutledge P.J."/>
            <person name="Turner P."/>
            <person name="Pitt J.I."/>
            <person name="Lacey E."/>
            <person name="Chooi Y.H."/>
            <person name="Piggott A.M."/>
        </authorList>
    </citation>
    <scope>NUCLEOTIDE SEQUENCE</scope>
    <source>
        <strain evidence="2">MST-FP2251</strain>
    </source>
</reference>
<keyword evidence="1" id="KW-1133">Transmembrane helix</keyword>
<keyword evidence="3" id="KW-1185">Reference proteome</keyword>
<feature type="transmembrane region" description="Helical" evidence="1">
    <location>
        <begin position="36"/>
        <end position="55"/>
    </location>
</feature>
<name>A0AAD4GUN1_ASPNN</name>
<evidence type="ECO:0000313" key="3">
    <source>
        <dbReference type="Proteomes" id="UP001194746"/>
    </source>
</evidence>
<feature type="transmembrane region" description="Helical" evidence="1">
    <location>
        <begin position="563"/>
        <end position="587"/>
    </location>
</feature>